<evidence type="ECO:0000313" key="2">
    <source>
        <dbReference type="EMBL" id="OOS00581.1"/>
    </source>
</evidence>
<dbReference type="STRING" id="734.B0187_01375"/>
<feature type="signal peptide" evidence="1">
    <location>
        <begin position="1"/>
        <end position="22"/>
    </location>
</feature>
<accession>A0A1T0AV34</accession>
<gene>
    <name evidence="2" type="ORF">B0187_01375</name>
</gene>
<dbReference type="PROSITE" id="PS51257">
    <property type="entry name" value="PROKAR_LIPOPROTEIN"/>
    <property type="match status" value="1"/>
</dbReference>
<evidence type="ECO:0000313" key="3">
    <source>
        <dbReference type="Proteomes" id="UP000190867"/>
    </source>
</evidence>
<comment type="caution">
    <text evidence="2">The sequence shown here is derived from an EMBL/GenBank/DDBJ whole genome shotgun (WGS) entry which is preliminary data.</text>
</comment>
<proteinExistence type="predicted"/>
<dbReference type="EMBL" id="MUYA01000002">
    <property type="protein sequence ID" value="OOS00581.1"/>
    <property type="molecule type" value="Genomic_DNA"/>
</dbReference>
<evidence type="ECO:0008006" key="4">
    <source>
        <dbReference type="Google" id="ProtNLM"/>
    </source>
</evidence>
<dbReference type="RefSeq" id="WP_078236075.1">
    <property type="nucleotide sequence ID" value="NZ_MUYA01000002.1"/>
</dbReference>
<dbReference type="AlphaFoldDB" id="A0A1T0AV34"/>
<dbReference type="OrthoDB" id="5679649at2"/>
<organism evidence="2 3">
    <name type="scientific">Haemophilus paracuniculus</name>
    <dbReference type="NCBI Taxonomy" id="734"/>
    <lineage>
        <taxon>Bacteria</taxon>
        <taxon>Pseudomonadati</taxon>
        <taxon>Pseudomonadota</taxon>
        <taxon>Gammaproteobacteria</taxon>
        <taxon>Pasteurellales</taxon>
        <taxon>Pasteurellaceae</taxon>
        <taxon>Haemophilus</taxon>
    </lineage>
</organism>
<dbReference type="InterPro" id="IPR010780">
    <property type="entry name" value="DUF1375"/>
</dbReference>
<dbReference type="Pfam" id="PF07119">
    <property type="entry name" value="DUF1375"/>
    <property type="match status" value="1"/>
</dbReference>
<keyword evidence="1" id="KW-0732">Signal</keyword>
<reference evidence="2 3" key="1">
    <citation type="submission" date="2017-02" db="EMBL/GenBank/DDBJ databases">
        <title>Draft genome sequence of Haemophilus paracuniculus CCUG 43573 type strain.</title>
        <authorList>
            <person name="Engstrom-Jakobsson H."/>
            <person name="Salva-Serra F."/>
            <person name="Thorell K."/>
            <person name="Gonzales-Siles L."/>
            <person name="Karlsson R."/>
            <person name="Boulund F."/>
            <person name="Engstrand L."/>
            <person name="Kristiansson E."/>
            <person name="Moore E."/>
        </authorList>
    </citation>
    <scope>NUCLEOTIDE SEQUENCE [LARGE SCALE GENOMIC DNA]</scope>
    <source>
        <strain evidence="2 3">CCUG 43573</strain>
    </source>
</reference>
<keyword evidence="3" id="KW-1185">Reference proteome</keyword>
<name>A0A1T0AV34_9PAST</name>
<sequence length="83" mass="8968">MKKWMITLVATFSLTGCSTLMTLDDPTPYSGVQQDLEQFSPCNGAGCMGLAITRPLAIIDLPFSFVGDTLMLPVKGIQNLVQD</sequence>
<evidence type="ECO:0000256" key="1">
    <source>
        <dbReference type="SAM" id="SignalP"/>
    </source>
</evidence>
<dbReference type="Proteomes" id="UP000190867">
    <property type="component" value="Unassembled WGS sequence"/>
</dbReference>
<feature type="chain" id="PRO_5012504272" description="YceK/YidQ family lipoprotein" evidence="1">
    <location>
        <begin position="23"/>
        <end position="83"/>
    </location>
</feature>
<protein>
    <recommendedName>
        <fullName evidence="4">YceK/YidQ family lipoprotein</fullName>
    </recommendedName>
</protein>